<dbReference type="SMART" id="SM00342">
    <property type="entry name" value="HTH_ARAC"/>
    <property type="match status" value="1"/>
</dbReference>
<accession>A0A8J2XQI2</accession>
<organism evidence="5 6">
    <name type="scientific">Puia dinghuensis</name>
    <dbReference type="NCBI Taxonomy" id="1792502"/>
    <lineage>
        <taxon>Bacteria</taxon>
        <taxon>Pseudomonadati</taxon>
        <taxon>Bacteroidota</taxon>
        <taxon>Chitinophagia</taxon>
        <taxon>Chitinophagales</taxon>
        <taxon>Chitinophagaceae</taxon>
        <taxon>Puia</taxon>
    </lineage>
</organism>
<keyword evidence="6" id="KW-1185">Reference proteome</keyword>
<dbReference type="PANTHER" id="PTHR43280:SF32">
    <property type="entry name" value="TRANSCRIPTIONAL REGULATORY PROTEIN"/>
    <property type="match status" value="1"/>
</dbReference>
<reference evidence="5" key="2">
    <citation type="submission" date="2020-09" db="EMBL/GenBank/DDBJ databases">
        <authorList>
            <person name="Sun Q."/>
            <person name="Zhou Y."/>
        </authorList>
    </citation>
    <scope>NUCLEOTIDE SEQUENCE</scope>
    <source>
        <strain evidence="5">CGMCC 1.15448</strain>
    </source>
</reference>
<evidence type="ECO:0000256" key="1">
    <source>
        <dbReference type="ARBA" id="ARBA00023015"/>
    </source>
</evidence>
<dbReference type="InterPro" id="IPR018060">
    <property type="entry name" value="HTH_AraC"/>
</dbReference>
<dbReference type="GO" id="GO:0003700">
    <property type="term" value="F:DNA-binding transcription factor activity"/>
    <property type="evidence" value="ECO:0007669"/>
    <property type="project" value="InterPro"/>
</dbReference>
<dbReference type="PANTHER" id="PTHR43280">
    <property type="entry name" value="ARAC-FAMILY TRANSCRIPTIONAL REGULATOR"/>
    <property type="match status" value="1"/>
</dbReference>
<dbReference type="SUPFAM" id="SSF46689">
    <property type="entry name" value="Homeodomain-like"/>
    <property type="match status" value="1"/>
</dbReference>
<dbReference type="GO" id="GO:0043565">
    <property type="term" value="F:sequence-specific DNA binding"/>
    <property type="evidence" value="ECO:0007669"/>
    <property type="project" value="InterPro"/>
</dbReference>
<keyword evidence="2" id="KW-0238">DNA-binding</keyword>
<dbReference type="PRINTS" id="PR00032">
    <property type="entry name" value="HTHARAC"/>
</dbReference>
<dbReference type="AlphaFoldDB" id="A0A8J2XQI2"/>
<dbReference type="Proteomes" id="UP000607559">
    <property type="component" value="Unassembled WGS sequence"/>
</dbReference>
<evidence type="ECO:0000313" key="6">
    <source>
        <dbReference type="Proteomes" id="UP000607559"/>
    </source>
</evidence>
<dbReference type="EMBL" id="BMJC01000001">
    <property type="protein sequence ID" value="GGA85089.1"/>
    <property type="molecule type" value="Genomic_DNA"/>
</dbReference>
<reference evidence="5" key="1">
    <citation type="journal article" date="2014" name="Int. J. Syst. Evol. Microbiol.">
        <title>Complete genome sequence of Corynebacterium casei LMG S-19264T (=DSM 44701T), isolated from a smear-ripened cheese.</title>
        <authorList>
            <consortium name="US DOE Joint Genome Institute (JGI-PGF)"/>
            <person name="Walter F."/>
            <person name="Albersmeier A."/>
            <person name="Kalinowski J."/>
            <person name="Ruckert C."/>
        </authorList>
    </citation>
    <scope>NUCLEOTIDE SEQUENCE</scope>
    <source>
        <strain evidence="5">CGMCC 1.15448</strain>
    </source>
</reference>
<dbReference type="PROSITE" id="PS01124">
    <property type="entry name" value="HTH_ARAC_FAMILY_2"/>
    <property type="match status" value="1"/>
</dbReference>
<dbReference type="InterPro" id="IPR020449">
    <property type="entry name" value="Tscrpt_reg_AraC-type_HTH"/>
</dbReference>
<protein>
    <submittedName>
        <fullName evidence="5">AraC family transcriptional regulator</fullName>
    </submittedName>
</protein>
<evidence type="ECO:0000259" key="4">
    <source>
        <dbReference type="PROSITE" id="PS01124"/>
    </source>
</evidence>
<keyword evidence="3" id="KW-0804">Transcription</keyword>
<dbReference type="Gene3D" id="1.10.10.60">
    <property type="entry name" value="Homeodomain-like"/>
    <property type="match status" value="2"/>
</dbReference>
<evidence type="ECO:0000256" key="3">
    <source>
        <dbReference type="ARBA" id="ARBA00023163"/>
    </source>
</evidence>
<dbReference type="Pfam" id="PF12833">
    <property type="entry name" value="HTH_18"/>
    <property type="match status" value="1"/>
</dbReference>
<gene>
    <name evidence="5" type="ORF">GCM10011511_05150</name>
</gene>
<name>A0A8J2XQI2_9BACT</name>
<evidence type="ECO:0000256" key="2">
    <source>
        <dbReference type="ARBA" id="ARBA00023125"/>
    </source>
</evidence>
<proteinExistence type="predicted"/>
<dbReference type="InterPro" id="IPR009057">
    <property type="entry name" value="Homeodomain-like_sf"/>
</dbReference>
<evidence type="ECO:0000313" key="5">
    <source>
        <dbReference type="EMBL" id="GGA85089.1"/>
    </source>
</evidence>
<keyword evidence="1" id="KW-0805">Transcription regulation</keyword>
<sequence length="318" mass="36768">MQDPRPTDAILNFVLENLNIVNKVTKLESVAQFNTQRGQETLHPLVSVLDQSKSKPIRPTRFISDLYLVFLKDTKCAELNYGRSHYDYQEETMIFIAPGQVAGFDENGELLQPNGWALAFHPDLIRGTAIGRHVKDYSFFAYEANEALHLSGRERQIIIECFNKIQYELEHAIDKHSKTLIASNIELLLNYCVRFYDRQFITRTNINKDLLAKFETLMDDYFQSDKPQTLGIPSVGYCADRLNLSANYFGDLIKKETGRSAHEYIQDKLIAVAKDRIFDASKSITEIAYEMGFKYPQHFTRLFKQRVGQSPQEYRLLN</sequence>
<feature type="domain" description="HTH araC/xylS-type" evidence="4">
    <location>
        <begin position="212"/>
        <end position="317"/>
    </location>
</feature>
<comment type="caution">
    <text evidence="5">The sequence shown here is derived from an EMBL/GenBank/DDBJ whole genome shotgun (WGS) entry which is preliminary data.</text>
</comment>